<dbReference type="RefSeq" id="WP_013464817.1">
    <property type="nucleotide sequence ID" value="NZ_BJXY01000001.1"/>
</dbReference>
<dbReference type="Gene3D" id="3.40.630.30">
    <property type="match status" value="1"/>
</dbReference>
<dbReference type="GeneID" id="99693258"/>
<dbReference type="PROSITE" id="PS51186">
    <property type="entry name" value="GNAT"/>
    <property type="match status" value="1"/>
</dbReference>
<protein>
    <recommendedName>
        <fullName evidence="1">N-acetyltransferase domain-containing protein</fullName>
    </recommendedName>
</protein>
<dbReference type="InterPro" id="IPR000182">
    <property type="entry name" value="GNAT_dom"/>
</dbReference>
<gene>
    <name evidence="2" type="ORF">GCM10007914_17010</name>
</gene>
<dbReference type="GO" id="GO:0016747">
    <property type="term" value="F:acyltransferase activity, transferring groups other than amino-acyl groups"/>
    <property type="evidence" value="ECO:0007669"/>
    <property type="project" value="InterPro"/>
</dbReference>
<sequence length="141" mass="16286">MNMCYQPTADLMASALLTYTNMREYYEQYGVDWQQHKIYEQIVNLENWDIVVNGDVVGVMRLAFDDKGCYIRDLQVDAAFQNMGIGAAAINECARLAVLRGAMQLRLRVFKISPAHKLYTRSGFSIDKEDDRFYYMSKSLV</sequence>
<dbReference type="Pfam" id="PF00583">
    <property type="entry name" value="Acetyltransf_1"/>
    <property type="match status" value="1"/>
</dbReference>
<dbReference type="AlphaFoldDB" id="A0AA37S3Z5"/>
<feature type="domain" description="N-acetyltransferase" evidence="1">
    <location>
        <begin position="12"/>
        <end position="141"/>
    </location>
</feature>
<keyword evidence="3" id="KW-1185">Reference proteome</keyword>
<dbReference type="EMBL" id="BSNE01000012">
    <property type="protein sequence ID" value="GLQ02820.1"/>
    <property type="molecule type" value="Genomic_DNA"/>
</dbReference>
<name>A0AA37S3Z5_9GAMM</name>
<reference evidence="2" key="1">
    <citation type="journal article" date="2014" name="Int. J. Syst. Evol. Microbiol.">
        <title>Complete genome sequence of Corynebacterium casei LMG S-19264T (=DSM 44701T), isolated from a smear-ripened cheese.</title>
        <authorList>
            <consortium name="US DOE Joint Genome Institute (JGI-PGF)"/>
            <person name="Walter F."/>
            <person name="Albersmeier A."/>
            <person name="Kalinowski J."/>
            <person name="Ruckert C."/>
        </authorList>
    </citation>
    <scope>NUCLEOTIDE SEQUENCE</scope>
    <source>
        <strain evidence="2">NBRC 103034</strain>
    </source>
</reference>
<reference evidence="2" key="2">
    <citation type="submission" date="2023-01" db="EMBL/GenBank/DDBJ databases">
        <title>Draft genome sequence of Pseudoalteromonas tetraodonis strain NBRC 103034.</title>
        <authorList>
            <person name="Sun Q."/>
            <person name="Mori K."/>
        </authorList>
    </citation>
    <scope>NUCLEOTIDE SEQUENCE</scope>
    <source>
        <strain evidence="2">NBRC 103034</strain>
    </source>
</reference>
<dbReference type="SUPFAM" id="SSF55729">
    <property type="entry name" value="Acyl-CoA N-acyltransferases (Nat)"/>
    <property type="match status" value="1"/>
</dbReference>
<evidence type="ECO:0000313" key="2">
    <source>
        <dbReference type="EMBL" id="GLQ02820.1"/>
    </source>
</evidence>
<organism evidence="2 3">
    <name type="scientific">Pseudoalteromonas tetraodonis GFC</name>
    <dbReference type="NCBI Taxonomy" id="1315271"/>
    <lineage>
        <taxon>Bacteria</taxon>
        <taxon>Pseudomonadati</taxon>
        <taxon>Pseudomonadota</taxon>
        <taxon>Gammaproteobacteria</taxon>
        <taxon>Alteromonadales</taxon>
        <taxon>Pseudoalteromonadaceae</taxon>
        <taxon>Pseudoalteromonas</taxon>
    </lineage>
</organism>
<accession>A0AA37S3Z5</accession>
<comment type="caution">
    <text evidence="2">The sequence shown here is derived from an EMBL/GenBank/DDBJ whole genome shotgun (WGS) entry which is preliminary data.</text>
</comment>
<evidence type="ECO:0000313" key="3">
    <source>
        <dbReference type="Proteomes" id="UP001161408"/>
    </source>
</evidence>
<proteinExistence type="predicted"/>
<evidence type="ECO:0000259" key="1">
    <source>
        <dbReference type="PROSITE" id="PS51186"/>
    </source>
</evidence>
<dbReference type="Proteomes" id="UP001161408">
    <property type="component" value="Unassembled WGS sequence"/>
</dbReference>
<dbReference type="CDD" id="cd04301">
    <property type="entry name" value="NAT_SF"/>
    <property type="match status" value="1"/>
</dbReference>
<dbReference type="InterPro" id="IPR016181">
    <property type="entry name" value="Acyl_CoA_acyltransferase"/>
</dbReference>